<evidence type="ECO:0000313" key="3">
    <source>
        <dbReference type="Proteomes" id="UP000601435"/>
    </source>
</evidence>
<evidence type="ECO:0000256" key="1">
    <source>
        <dbReference type="SAM" id="MobiDB-lite"/>
    </source>
</evidence>
<feature type="region of interest" description="Disordered" evidence="1">
    <location>
        <begin position="190"/>
        <end position="210"/>
    </location>
</feature>
<accession>A0A813CAF5</accession>
<evidence type="ECO:0000313" key="2">
    <source>
        <dbReference type="EMBL" id="CAE7939517.1"/>
    </source>
</evidence>
<feature type="compositionally biased region" description="Low complexity" evidence="1">
    <location>
        <begin position="195"/>
        <end position="206"/>
    </location>
</feature>
<feature type="compositionally biased region" description="Basic and acidic residues" evidence="1">
    <location>
        <begin position="244"/>
        <end position="254"/>
    </location>
</feature>
<name>A0A813CAF5_9DINO</name>
<feature type="compositionally biased region" description="Basic and acidic residues" evidence="1">
    <location>
        <begin position="307"/>
        <end position="318"/>
    </location>
</feature>
<dbReference type="EMBL" id="CAJNJA010088982">
    <property type="protein sequence ID" value="CAE7939517.1"/>
    <property type="molecule type" value="Genomic_DNA"/>
</dbReference>
<keyword evidence="3" id="KW-1185">Reference proteome</keyword>
<protein>
    <submittedName>
        <fullName evidence="2">Uncharacterized protein</fullName>
    </submittedName>
</protein>
<dbReference type="OrthoDB" id="442856at2759"/>
<sequence length="318" mass="35871">MASRVAAQDLMKFCDEHPDCGIWYTIAETTSQFTFANSESTKCNQKLVVCMHDREYAVQSTEFDIVEQGHVPILMSLPQMRNLSRMMWNVRFDKHKKSSFLTYFSHYEYGFHQKNTGSSSQEEAPENLVLVADDEWVINEADMELIRIHKRVRKAKFEPKDGQVPIPLEYLDNQRKTIMEFSKGKKVTKEDNWRSPELPTSPSTESWKGRTVFKILPGGVESRTSVRANLREPGRSEIGSPEDMISKGKPEDSSGKPGAAGSFPLGKEQVKRRVRAKGRGPQGPAPISSAPPPAPADDLDLQDYEPSEPKESDLDPPK</sequence>
<feature type="region of interest" description="Disordered" evidence="1">
    <location>
        <begin position="224"/>
        <end position="318"/>
    </location>
</feature>
<dbReference type="AlphaFoldDB" id="A0A813CAF5"/>
<feature type="non-terminal residue" evidence="2">
    <location>
        <position position="1"/>
    </location>
</feature>
<reference evidence="2" key="1">
    <citation type="submission" date="2021-02" db="EMBL/GenBank/DDBJ databases">
        <authorList>
            <person name="Dougan E. K."/>
            <person name="Rhodes N."/>
            <person name="Thang M."/>
            <person name="Chan C."/>
        </authorList>
    </citation>
    <scope>NUCLEOTIDE SEQUENCE</scope>
</reference>
<feature type="compositionally biased region" description="Acidic residues" evidence="1">
    <location>
        <begin position="297"/>
        <end position="306"/>
    </location>
</feature>
<proteinExistence type="predicted"/>
<organism evidence="2 3">
    <name type="scientific">Symbiodinium necroappetens</name>
    <dbReference type="NCBI Taxonomy" id="1628268"/>
    <lineage>
        <taxon>Eukaryota</taxon>
        <taxon>Sar</taxon>
        <taxon>Alveolata</taxon>
        <taxon>Dinophyceae</taxon>
        <taxon>Suessiales</taxon>
        <taxon>Symbiodiniaceae</taxon>
        <taxon>Symbiodinium</taxon>
    </lineage>
</organism>
<comment type="caution">
    <text evidence="2">The sequence shown here is derived from an EMBL/GenBank/DDBJ whole genome shotgun (WGS) entry which is preliminary data.</text>
</comment>
<gene>
    <name evidence="2" type="ORF">SNEC2469_LOCUS33538</name>
</gene>
<dbReference type="Proteomes" id="UP000601435">
    <property type="component" value="Unassembled WGS sequence"/>
</dbReference>